<keyword evidence="3" id="KW-1185">Reference proteome</keyword>
<dbReference type="AlphaFoldDB" id="A0A9J6RG93"/>
<accession>A0A9J6RG93</accession>
<evidence type="ECO:0000313" key="3">
    <source>
        <dbReference type="Proteomes" id="UP001084197"/>
    </source>
</evidence>
<sequence length="62" mass="7189">MKNKQDIVPVHLSDAPAYPNKNQKSQTKPTVAFQCTKKETTYRVYNGVDKFILYTLLKELNE</sequence>
<dbReference type="EMBL" id="JAPRAT010000049">
    <property type="protein sequence ID" value="MCZ0704624.1"/>
    <property type="molecule type" value="Genomic_DNA"/>
</dbReference>
<gene>
    <name evidence="2" type="ORF">OWO01_15545</name>
</gene>
<evidence type="ECO:0000313" key="2">
    <source>
        <dbReference type="EMBL" id="MCZ0704624.1"/>
    </source>
</evidence>
<organism evidence="2 3">
    <name type="scientific">Natronobacillus azotifigens</name>
    <dbReference type="NCBI Taxonomy" id="472978"/>
    <lineage>
        <taxon>Bacteria</taxon>
        <taxon>Bacillati</taxon>
        <taxon>Bacillota</taxon>
        <taxon>Bacilli</taxon>
        <taxon>Bacillales</taxon>
        <taxon>Bacillaceae</taxon>
        <taxon>Natronobacillus</taxon>
    </lineage>
</organism>
<proteinExistence type="predicted"/>
<reference evidence="2" key="1">
    <citation type="submission" date="2022-11" db="EMBL/GenBank/DDBJ databases">
        <title>WGS of Natronobacillus azotifigens 24KS-1, an anaerobic diazotrophic haloalkaliphile from soda-rich habitats.</title>
        <authorList>
            <person name="Sorokin D.Y."/>
            <person name="Merkel A.Y."/>
        </authorList>
    </citation>
    <scope>NUCLEOTIDE SEQUENCE</scope>
    <source>
        <strain evidence="2">24KS-1</strain>
    </source>
</reference>
<dbReference type="RefSeq" id="WP_268781400.1">
    <property type="nucleotide sequence ID" value="NZ_JAPRAT010000049.1"/>
</dbReference>
<evidence type="ECO:0000256" key="1">
    <source>
        <dbReference type="SAM" id="MobiDB-lite"/>
    </source>
</evidence>
<protein>
    <submittedName>
        <fullName evidence="2">Uncharacterized protein</fullName>
    </submittedName>
</protein>
<feature type="compositionally biased region" description="Polar residues" evidence="1">
    <location>
        <begin position="20"/>
        <end position="29"/>
    </location>
</feature>
<name>A0A9J6RG93_9BACI</name>
<comment type="caution">
    <text evidence="2">The sequence shown here is derived from an EMBL/GenBank/DDBJ whole genome shotgun (WGS) entry which is preliminary data.</text>
</comment>
<feature type="region of interest" description="Disordered" evidence="1">
    <location>
        <begin position="1"/>
        <end position="29"/>
    </location>
</feature>
<dbReference type="Proteomes" id="UP001084197">
    <property type="component" value="Unassembled WGS sequence"/>
</dbReference>